<comment type="similarity">
    <text evidence="12 14">Belongs to the TonB-dependent receptor family.</text>
</comment>
<dbReference type="PROSITE" id="PS01156">
    <property type="entry name" value="TONB_DEPENDENT_REC_2"/>
    <property type="match status" value="1"/>
</dbReference>
<evidence type="ECO:0000256" key="7">
    <source>
        <dbReference type="ARBA" id="ARBA00023004"/>
    </source>
</evidence>
<feature type="short sequence motif" description="TonB C-terminal box" evidence="13">
    <location>
        <begin position="706"/>
        <end position="723"/>
    </location>
</feature>
<dbReference type="InterPro" id="IPR036942">
    <property type="entry name" value="Beta-barrel_TonB_sf"/>
</dbReference>
<evidence type="ECO:0000256" key="2">
    <source>
        <dbReference type="ARBA" id="ARBA00022448"/>
    </source>
</evidence>
<evidence type="ECO:0000256" key="8">
    <source>
        <dbReference type="ARBA" id="ARBA00023065"/>
    </source>
</evidence>
<keyword evidence="7" id="KW-0408">Iron</keyword>
<keyword evidence="3 12" id="KW-1134">Transmembrane beta strand</keyword>
<keyword evidence="9 14" id="KW-0798">TonB box</keyword>
<evidence type="ECO:0000313" key="19">
    <source>
        <dbReference type="Proteomes" id="UP000630923"/>
    </source>
</evidence>
<keyword evidence="6 15" id="KW-0732">Signal</keyword>
<dbReference type="InterPro" id="IPR010917">
    <property type="entry name" value="TonB_rcpt_CS"/>
</dbReference>
<keyword evidence="10 12" id="KW-0472">Membrane</keyword>
<evidence type="ECO:0000256" key="13">
    <source>
        <dbReference type="PROSITE-ProRule" id="PRU10144"/>
    </source>
</evidence>
<comment type="subcellular location">
    <subcellularLocation>
        <location evidence="1 12">Cell outer membrane</location>
        <topology evidence="1 12">Multi-pass membrane protein</topology>
    </subcellularLocation>
</comment>
<dbReference type="CDD" id="cd01347">
    <property type="entry name" value="ligand_gated_channel"/>
    <property type="match status" value="1"/>
</dbReference>
<dbReference type="GO" id="GO:0009279">
    <property type="term" value="C:cell outer membrane"/>
    <property type="evidence" value="ECO:0007669"/>
    <property type="project" value="UniProtKB-SubCell"/>
</dbReference>
<evidence type="ECO:0000256" key="14">
    <source>
        <dbReference type="RuleBase" id="RU003357"/>
    </source>
</evidence>
<dbReference type="InterPro" id="IPR039426">
    <property type="entry name" value="TonB-dep_rcpt-like"/>
</dbReference>
<dbReference type="AlphaFoldDB" id="A0A919ALD3"/>
<dbReference type="Gene3D" id="2.40.170.20">
    <property type="entry name" value="TonB-dependent receptor, beta-barrel domain"/>
    <property type="match status" value="1"/>
</dbReference>
<reference evidence="18" key="2">
    <citation type="submission" date="2020-09" db="EMBL/GenBank/DDBJ databases">
        <authorList>
            <person name="Sun Q."/>
            <person name="Kim S."/>
        </authorList>
    </citation>
    <scope>NUCLEOTIDE SEQUENCE</scope>
    <source>
        <strain evidence="18">KCTC 42590</strain>
    </source>
</reference>
<evidence type="ECO:0000256" key="3">
    <source>
        <dbReference type="ARBA" id="ARBA00022452"/>
    </source>
</evidence>
<keyword evidence="11 12" id="KW-0998">Cell outer membrane</keyword>
<keyword evidence="8" id="KW-0406">Ion transport</keyword>
<evidence type="ECO:0000256" key="6">
    <source>
        <dbReference type="ARBA" id="ARBA00022729"/>
    </source>
</evidence>
<dbReference type="SUPFAM" id="SSF56935">
    <property type="entry name" value="Porins"/>
    <property type="match status" value="1"/>
</dbReference>
<keyword evidence="18" id="KW-0675">Receptor</keyword>
<evidence type="ECO:0000256" key="9">
    <source>
        <dbReference type="ARBA" id="ARBA00023077"/>
    </source>
</evidence>
<evidence type="ECO:0000256" key="11">
    <source>
        <dbReference type="ARBA" id="ARBA00023237"/>
    </source>
</evidence>
<feature type="domain" description="TonB-dependent receptor plug" evidence="17">
    <location>
        <begin position="52"/>
        <end position="159"/>
    </location>
</feature>
<dbReference type="PANTHER" id="PTHR32552">
    <property type="entry name" value="FERRICHROME IRON RECEPTOR-RELATED"/>
    <property type="match status" value="1"/>
</dbReference>
<dbReference type="Pfam" id="PF00593">
    <property type="entry name" value="TonB_dep_Rec_b-barrel"/>
    <property type="match status" value="1"/>
</dbReference>
<evidence type="ECO:0000256" key="15">
    <source>
        <dbReference type="SAM" id="SignalP"/>
    </source>
</evidence>
<dbReference type="PROSITE" id="PS52016">
    <property type="entry name" value="TONB_DEPENDENT_REC_3"/>
    <property type="match status" value="1"/>
</dbReference>
<evidence type="ECO:0000313" key="18">
    <source>
        <dbReference type="EMBL" id="GHF13311.1"/>
    </source>
</evidence>
<feature type="domain" description="TonB-dependent receptor-like beta-barrel" evidence="16">
    <location>
        <begin position="262"/>
        <end position="686"/>
    </location>
</feature>
<protein>
    <submittedName>
        <fullName evidence="18">TonB-dependent receptor</fullName>
    </submittedName>
</protein>
<dbReference type="InterPro" id="IPR000531">
    <property type="entry name" value="Beta-barrel_TonB"/>
</dbReference>
<keyword evidence="2 12" id="KW-0813">Transport</keyword>
<dbReference type="RefSeq" id="WP_191249892.1">
    <property type="nucleotide sequence ID" value="NZ_BNCI01000001.1"/>
</dbReference>
<name>A0A919ALD3_9PROT</name>
<organism evidence="18 19">
    <name type="scientific">Kordiimonas sediminis</name>
    <dbReference type="NCBI Taxonomy" id="1735581"/>
    <lineage>
        <taxon>Bacteria</taxon>
        <taxon>Pseudomonadati</taxon>
        <taxon>Pseudomonadota</taxon>
        <taxon>Alphaproteobacteria</taxon>
        <taxon>Kordiimonadales</taxon>
        <taxon>Kordiimonadaceae</taxon>
        <taxon>Kordiimonas</taxon>
    </lineage>
</organism>
<comment type="caution">
    <text evidence="18">The sequence shown here is derived from an EMBL/GenBank/DDBJ whole genome shotgun (WGS) entry which is preliminary data.</text>
</comment>
<dbReference type="Proteomes" id="UP000630923">
    <property type="component" value="Unassembled WGS sequence"/>
</dbReference>
<dbReference type="GO" id="GO:0006826">
    <property type="term" value="P:iron ion transport"/>
    <property type="evidence" value="ECO:0007669"/>
    <property type="project" value="UniProtKB-KW"/>
</dbReference>
<feature type="chain" id="PRO_5037134234" evidence="15">
    <location>
        <begin position="28"/>
        <end position="723"/>
    </location>
</feature>
<reference evidence="18" key="1">
    <citation type="journal article" date="2014" name="Int. J. Syst. Evol. Microbiol.">
        <title>Complete genome sequence of Corynebacterium casei LMG S-19264T (=DSM 44701T), isolated from a smear-ripened cheese.</title>
        <authorList>
            <consortium name="US DOE Joint Genome Institute (JGI-PGF)"/>
            <person name="Walter F."/>
            <person name="Albersmeier A."/>
            <person name="Kalinowski J."/>
            <person name="Ruckert C."/>
        </authorList>
    </citation>
    <scope>NUCLEOTIDE SEQUENCE</scope>
    <source>
        <strain evidence="18">KCTC 42590</strain>
    </source>
</reference>
<dbReference type="Pfam" id="PF07715">
    <property type="entry name" value="Plug"/>
    <property type="match status" value="1"/>
</dbReference>
<evidence type="ECO:0000256" key="10">
    <source>
        <dbReference type="ARBA" id="ARBA00023136"/>
    </source>
</evidence>
<evidence type="ECO:0000256" key="5">
    <source>
        <dbReference type="ARBA" id="ARBA00022692"/>
    </source>
</evidence>
<keyword evidence="19" id="KW-1185">Reference proteome</keyword>
<dbReference type="EMBL" id="BNCI01000001">
    <property type="protein sequence ID" value="GHF13311.1"/>
    <property type="molecule type" value="Genomic_DNA"/>
</dbReference>
<accession>A0A919ALD3</accession>
<evidence type="ECO:0000256" key="1">
    <source>
        <dbReference type="ARBA" id="ARBA00004571"/>
    </source>
</evidence>
<gene>
    <name evidence="18" type="ORF">GCM10017044_04120</name>
</gene>
<evidence type="ECO:0000259" key="17">
    <source>
        <dbReference type="Pfam" id="PF07715"/>
    </source>
</evidence>
<dbReference type="PANTHER" id="PTHR32552:SF81">
    <property type="entry name" value="TONB-DEPENDENT OUTER MEMBRANE RECEPTOR"/>
    <property type="match status" value="1"/>
</dbReference>
<evidence type="ECO:0000256" key="4">
    <source>
        <dbReference type="ARBA" id="ARBA00022496"/>
    </source>
</evidence>
<keyword evidence="4" id="KW-0410">Iron transport</keyword>
<keyword evidence="5 12" id="KW-0812">Transmembrane</keyword>
<sequence length="723" mass="78611">MQTHTKYLLASTVLTSGLIFCAGNVAAQDTTSSSSAVLEEIQVSARRVSESLQTVPVSVTAIGASMLEDGDFTDLGDIQKMVPNLTLHVGDASNAVVYIRGVGQVDSLAFADPGVGIYMDDVYLGRAQGAFLDVLDAERIEVLRGPQGTLYGRNTIGGAVKFVSKKPGDTLAGDASITVGSYDRLDVKASVGGPIVEDKLAGKISAAYLSRDGFATNEANGKDDSDKETWALKAGLYFTPTEDLSIDFTLDGSESHPDTSRTPARMTSVFGAAEPNDDPFVIAADFNDLNKLDVYGGAATIAYDATDSLTLKSITSYREMTYDTHLDLDATEFAFFGIYVHEEQNQFSQELQLSYTSDALDVIGGLYYFKEHDNTFAGVFGPVIAFVSGSVNDQHNKSYAGYLNTNYRMNDRLSLTAGIRYTKEKKDFDRIQEFFSADTLLPVPIGQGARVTDLTVDDTWSSWSPKVGFDYQINDDLMAYVSASRGFKSGGFDGRSNSADEAIPFDPETMWSYETGLKSTLLDGRMTLNIAGFMNKYKDLQLSSFVANPDGSFRALFTNAGRATTKGIEMEMLARVSEGLTLQGSLGYMDAEYDEYIGPDGSDISDMRHMVNSPKWTARLGFNYEHQLQSGGNIRLMGDVNYRSKTYSTVSSSEILAQDGYALVSAGIAYVAEGGAWEVALDGKNLTNKKYLSHGFDLSDSLGYQLGYYGNPRTWGLSLKTRF</sequence>
<dbReference type="InterPro" id="IPR012910">
    <property type="entry name" value="Plug_dom"/>
</dbReference>
<evidence type="ECO:0000256" key="12">
    <source>
        <dbReference type="PROSITE-ProRule" id="PRU01360"/>
    </source>
</evidence>
<proteinExistence type="inferred from homology"/>
<evidence type="ECO:0000259" key="16">
    <source>
        <dbReference type="Pfam" id="PF00593"/>
    </source>
</evidence>
<feature type="signal peptide" evidence="15">
    <location>
        <begin position="1"/>
        <end position="27"/>
    </location>
</feature>